<comment type="subcellular location">
    <subcellularLocation>
        <location evidence="1">Cell membrane</location>
        <topology evidence="1">Multi-pass membrane protein</topology>
    </subcellularLocation>
</comment>
<dbReference type="Pfam" id="PF04093">
    <property type="entry name" value="MreD"/>
    <property type="match status" value="1"/>
</dbReference>
<feature type="transmembrane region" description="Helical" evidence="8">
    <location>
        <begin position="113"/>
        <end position="131"/>
    </location>
</feature>
<evidence type="ECO:0000313" key="9">
    <source>
        <dbReference type="EMBL" id="APB34223.1"/>
    </source>
</evidence>
<dbReference type="GO" id="GO:0005886">
    <property type="term" value="C:plasma membrane"/>
    <property type="evidence" value="ECO:0007669"/>
    <property type="project" value="UniProtKB-SubCell"/>
</dbReference>
<dbReference type="OrthoDB" id="458492at2"/>
<comment type="similarity">
    <text evidence="2">Belongs to the MreD family.</text>
</comment>
<evidence type="ECO:0000256" key="3">
    <source>
        <dbReference type="ARBA" id="ARBA00022475"/>
    </source>
</evidence>
<protein>
    <submittedName>
        <fullName evidence="9">PEP-CTERM putative exosortase interaction domain protein</fullName>
    </submittedName>
</protein>
<organism evidence="9 10">
    <name type="scientific">Gloeomargarita lithophora Alchichica-D10</name>
    <dbReference type="NCBI Taxonomy" id="1188229"/>
    <lineage>
        <taxon>Bacteria</taxon>
        <taxon>Bacillati</taxon>
        <taxon>Cyanobacteriota</taxon>
        <taxon>Cyanophyceae</taxon>
        <taxon>Gloeomargaritales</taxon>
        <taxon>Gloeomargaritaceae</taxon>
        <taxon>Gloeomargarita</taxon>
    </lineage>
</organism>
<evidence type="ECO:0000256" key="2">
    <source>
        <dbReference type="ARBA" id="ARBA00007776"/>
    </source>
</evidence>
<evidence type="ECO:0000256" key="6">
    <source>
        <dbReference type="ARBA" id="ARBA00022989"/>
    </source>
</evidence>
<evidence type="ECO:0000256" key="5">
    <source>
        <dbReference type="ARBA" id="ARBA00022960"/>
    </source>
</evidence>
<dbReference type="KEGG" id="glt:GlitD10_1897"/>
<sequence>MVRNRLFSLPNLGAVLATGVSALGSLALLPLRLPGMELAGIAPDWPLIWVVAWSVKRTPWQGLIAGVTLGILQDALVNPGVGWWPSHALGLGVAGFLTALLQKDRLIQEDFISVALIVFAMAAISETLMAVQWSILGHRPLGQIWLDHQRLTLASAILSSLWAPLVYMPLSRLWQSE</sequence>
<keyword evidence="7 8" id="KW-0472">Membrane</keyword>
<dbReference type="STRING" id="1188229.GlitD10_1897"/>
<dbReference type="EMBL" id="CP017675">
    <property type="protein sequence ID" value="APB34223.1"/>
    <property type="molecule type" value="Genomic_DNA"/>
</dbReference>
<keyword evidence="3" id="KW-1003">Cell membrane</keyword>
<proteinExistence type="inferred from homology"/>
<reference evidence="9 10" key="1">
    <citation type="submission" date="2016-10" db="EMBL/GenBank/DDBJ databases">
        <title>Description of Gloeomargarita lithophora gen. nov., sp. nov., a thylakoid-bearing basal-branching cyanobacterium with intracellular carbonates, and proposal for Gloeomargaritales ord. nov.</title>
        <authorList>
            <person name="Moreira D."/>
            <person name="Tavera R."/>
            <person name="Benzerara K."/>
            <person name="Skouri-Panet F."/>
            <person name="Couradeau E."/>
            <person name="Gerard E."/>
            <person name="Loussert C."/>
            <person name="Novelo E."/>
            <person name="Zivanovic Y."/>
            <person name="Lopez-Garcia P."/>
        </authorList>
    </citation>
    <scope>NUCLEOTIDE SEQUENCE [LARGE SCALE GENOMIC DNA]</scope>
    <source>
        <strain evidence="9 10">D10</strain>
    </source>
</reference>
<name>A0A1J0AE87_9CYAN</name>
<evidence type="ECO:0000256" key="8">
    <source>
        <dbReference type="SAM" id="Phobius"/>
    </source>
</evidence>
<evidence type="ECO:0000256" key="1">
    <source>
        <dbReference type="ARBA" id="ARBA00004651"/>
    </source>
</evidence>
<keyword evidence="6 8" id="KW-1133">Transmembrane helix</keyword>
<keyword evidence="10" id="KW-1185">Reference proteome</keyword>
<keyword evidence="4 8" id="KW-0812">Transmembrane</keyword>
<feature type="transmembrane region" description="Helical" evidence="8">
    <location>
        <begin position="82"/>
        <end position="101"/>
    </location>
</feature>
<dbReference type="RefSeq" id="WP_071454699.1">
    <property type="nucleotide sequence ID" value="NZ_CP017675.1"/>
</dbReference>
<dbReference type="Gene3D" id="1.10.1760.20">
    <property type="match status" value="1"/>
</dbReference>
<dbReference type="Proteomes" id="UP000180235">
    <property type="component" value="Chromosome"/>
</dbReference>
<keyword evidence="5" id="KW-0133">Cell shape</keyword>
<evidence type="ECO:0000313" key="10">
    <source>
        <dbReference type="Proteomes" id="UP000180235"/>
    </source>
</evidence>
<dbReference type="GO" id="GO:0008360">
    <property type="term" value="P:regulation of cell shape"/>
    <property type="evidence" value="ECO:0007669"/>
    <property type="project" value="UniProtKB-KW"/>
</dbReference>
<feature type="transmembrane region" description="Helical" evidence="8">
    <location>
        <begin position="151"/>
        <end position="170"/>
    </location>
</feature>
<dbReference type="NCBIfam" id="TIGR03426">
    <property type="entry name" value="shape_MreD"/>
    <property type="match status" value="1"/>
</dbReference>
<dbReference type="InterPro" id="IPR007227">
    <property type="entry name" value="Cell_shape_determining_MreD"/>
</dbReference>
<accession>A0A1J0AE87</accession>
<gene>
    <name evidence="9" type="ORF">GlitD10_1897</name>
</gene>
<evidence type="ECO:0000256" key="7">
    <source>
        <dbReference type="ARBA" id="ARBA00023136"/>
    </source>
</evidence>
<evidence type="ECO:0000256" key="4">
    <source>
        <dbReference type="ARBA" id="ARBA00022692"/>
    </source>
</evidence>
<dbReference type="AlphaFoldDB" id="A0A1J0AE87"/>